<dbReference type="Pfam" id="PF13188">
    <property type="entry name" value="PAS_8"/>
    <property type="match status" value="1"/>
</dbReference>
<keyword evidence="14" id="KW-0157">Chromophore</keyword>
<evidence type="ECO:0000256" key="14">
    <source>
        <dbReference type="ARBA" id="ARBA00022991"/>
    </source>
</evidence>
<dbReference type="SUPFAM" id="SSF55781">
    <property type="entry name" value="GAF domain-like"/>
    <property type="match status" value="1"/>
</dbReference>
<organism evidence="20 21">
    <name type="scientific">Methylobacterium komagatae</name>
    <dbReference type="NCBI Taxonomy" id="374425"/>
    <lineage>
        <taxon>Bacteria</taxon>
        <taxon>Pseudomonadati</taxon>
        <taxon>Pseudomonadota</taxon>
        <taxon>Alphaproteobacteria</taxon>
        <taxon>Hyphomicrobiales</taxon>
        <taxon>Methylobacteriaceae</taxon>
        <taxon>Methylobacterium</taxon>
    </lineage>
</organism>
<dbReference type="SMART" id="SM00086">
    <property type="entry name" value="PAC"/>
    <property type="match status" value="2"/>
</dbReference>
<evidence type="ECO:0000256" key="11">
    <source>
        <dbReference type="ARBA" id="ARBA00022741"/>
    </source>
</evidence>
<dbReference type="InterPro" id="IPR035965">
    <property type="entry name" value="PAS-like_dom_sf"/>
</dbReference>
<name>A0ABW2BJJ1_9HYPH</name>
<keyword evidence="12" id="KW-0418">Kinase</keyword>
<dbReference type="Pfam" id="PF08447">
    <property type="entry name" value="PAS_3"/>
    <property type="match status" value="2"/>
</dbReference>
<dbReference type="InterPro" id="IPR013655">
    <property type="entry name" value="PAS_fold_3"/>
</dbReference>
<feature type="domain" description="PAC" evidence="19">
    <location>
        <begin position="531"/>
        <end position="584"/>
    </location>
</feature>
<dbReference type="Pfam" id="PF07536">
    <property type="entry name" value="HWE_HK"/>
    <property type="match status" value="1"/>
</dbReference>
<dbReference type="PANTHER" id="PTHR41523:SF8">
    <property type="entry name" value="ETHYLENE RESPONSE SENSOR PROTEIN"/>
    <property type="match status" value="1"/>
</dbReference>
<dbReference type="CDD" id="cd00130">
    <property type="entry name" value="PAS"/>
    <property type="match status" value="2"/>
</dbReference>
<dbReference type="InterPro" id="IPR001610">
    <property type="entry name" value="PAC"/>
</dbReference>
<dbReference type="PROSITE" id="PS50113">
    <property type="entry name" value="PAC"/>
    <property type="match status" value="2"/>
</dbReference>
<dbReference type="Gene3D" id="3.30.565.10">
    <property type="entry name" value="Histidine kinase-like ATPase, C-terminal domain"/>
    <property type="match status" value="1"/>
</dbReference>
<evidence type="ECO:0000256" key="2">
    <source>
        <dbReference type="ARBA" id="ARBA00012438"/>
    </source>
</evidence>
<evidence type="ECO:0000256" key="4">
    <source>
        <dbReference type="ARBA" id="ARBA00022543"/>
    </source>
</evidence>
<sequence>MLTRRMDERTTIADLERRLTESETRHRLLIESWVQAVWETDAQGVVVADSLSWRAYTGQALEEWLGYGWLDAIHPEDRAYAERQWREAVAAHGLVNAEFRLRAPDGGWRWTNVRAAPVFDAGGNIEKWAGMNIDIDASKGAEARLRESEERYRTVFEVIDEGFCVVEPIHDADGNATDYRIIEVNPAFERQTGLTDVTGRLDSEIAGTEPRWIELYAEVARTGESRRLQDYHEPTGRWYDVHVGRLGDTTKPRVSIVFTDITARKKAETALRESEERQAFLLKLSDALRPLADAVEIQSTTTRLLGTHLNLDRAMYAEVDGELGNESGTIRGQYVRPANGGLPSVTPFPERFAYRPYGERTMPGRYRGDLLVVADIDAVPGFDVCERAAWAAANVRAAIVAPLVKGGRLVAEFGVHSAMPRAWTDHELSLVREVAERTWAAAERARAEAAMRAGEERLRMFGDASSDVLWIRDAETLRWIYLTPAFETIYGLDRDTALRGDNITGWLDLIVPEDRQTALDAIESVRMGQRVAFEYRIRRPGDGAVRWVRNTDFPMRDAAGRVCWLGGVGRDITEEKVSAQRQEVLVNELQHRARNLLGVVSAVASRTMKQGGAVEAFEERLQALSRAQGLLSQQGSDTVEVGALVRAELAAHAQEGSVRVRVGGPEVKLTARQVQNFALALHELTTNAVKYGALKDDHGWLSVTWDEVQDRRGRTRLTLSWTESGVAVGPQAVTRRGYGTELIQEALAYVLEADVEYELSSDGVRCRIEMPVGQPE</sequence>
<keyword evidence="7" id="KW-0285">Flavoprotein</keyword>
<comment type="caution">
    <text evidence="20">The sequence shown here is derived from an EMBL/GenBank/DDBJ whole genome shotgun (WGS) entry which is preliminary data.</text>
</comment>
<dbReference type="InterPro" id="IPR000014">
    <property type="entry name" value="PAS"/>
</dbReference>
<dbReference type="Gene3D" id="3.30.450.20">
    <property type="entry name" value="PAS domain"/>
    <property type="match status" value="3"/>
</dbReference>
<keyword evidence="10" id="KW-0677">Repeat</keyword>
<dbReference type="SMART" id="SM00065">
    <property type="entry name" value="GAF"/>
    <property type="match status" value="1"/>
</dbReference>
<keyword evidence="17" id="KW-0175">Coiled coil</keyword>
<dbReference type="InterPro" id="IPR029016">
    <property type="entry name" value="GAF-like_dom_sf"/>
</dbReference>
<evidence type="ECO:0000256" key="12">
    <source>
        <dbReference type="ARBA" id="ARBA00022777"/>
    </source>
</evidence>
<dbReference type="SMART" id="SM00911">
    <property type="entry name" value="HWE_HK"/>
    <property type="match status" value="1"/>
</dbReference>
<evidence type="ECO:0000256" key="13">
    <source>
        <dbReference type="ARBA" id="ARBA00022840"/>
    </source>
</evidence>
<keyword evidence="6" id="KW-0716">Sensory transduction</keyword>
<dbReference type="PANTHER" id="PTHR41523">
    <property type="entry name" value="TWO-COMPONENT SYSTEM SENSOR PROTEIN"/>
    <property type="match status" value="1"/>
</dbReference>
<gene>
    <name evidence="20" type="ORF">ACFQE0_10550</name>
</gene>
<keyword evidence="8" id="KW-0288">FMN</keyword>
<accession>A0ABW2BJJ1</accession>
<dbReference type="InterPro" id="IPR011102">
    <property type="entry name" value="Sig_transdc_His_kinase_HWE"/>
</dbReference>
<keyword evidence="15" id="KW-0843">Virulence</keyword>
<comment type="catalytic activity">
    <reaction evidence="1">
        <text>ATP + protein L-histidine = ADP + protein N-phospho-L-histidine.</text>
        <dbReference type="EC" id="2.7.13.3"/>
    </reaction>
</comment>
<keyword evidence="16" id="KW-0675">Receptor</keyword>
<dbReference type="Gene3D" id="3.30.450.40">
    <property type="match status" value="1"/>
</dbReference>
<keyword evidence="21" id="KW-1185">Reference proteome</keyword>
<dbReference type="Proteomes" id="UP001596292">
    <property type="component" value="Unassembled WGS sequence"/>
</dbReference>
<dbReference type="NCBIfam" id="TIGR00229">
    <property type="entry name" value="sensory_box"/>
    <property type="match status" value="3"/>
</dbReference>
<keyword evidence="9" id="KW-0808">Transferase</keyword>
<evidence type="ECO:0000256" key="16">
    <source>
        <dbReference type="ARBA" id="ARBA00023170"/>
    </source>
</evidence>
<keyword evidence="5" id="KW-0597">Phosphoprotein</keyword>
<dbReference type="PROSITE" id="PS50112">
    <property type="entry name" value="PAS"/>
    <property type="match status" value="2"/>
</dbReference>
<keyword evidence="13" id="KW-0067">ATP-binding</keyword>
<dbReference type="InterPro" id="IPR003018">
    <property type="entry name" value="GAF"/>
</dbReference>
<evidence type="ECO:0000256" key="5">
    <source>
        <dbReference type="ARBA" id="ARBA00022553"/>
    </source>
</evidence>
<dbReference type="EMBL" id="JBHSWN010000001">
    <property type="protein sequence ID" value="MFC6790017.1"/>
    <property type="molecule type" value="Genomic_DNA"/>
</dbReference>
<evidence type="ECO:0000259" key="18">
    <source>
        <dbReference type="PROSITE" id="PS50112"/>
    </source>
</evidence>
<feature type="domain" description="PAC" evidence="19">
    <location>
        <begin position="95"/>
        <end position="147"/>
    </location>
</feature>
<proteinExistence type="predicted"/>
<dbReference type="SUPFAM" id="SSF55785">
    <property type="entry name" value="PYP-like sensor domain (PAS domain)"/>
    <property type="match status" value="3"/>
</dbReference>
<feature type="domain" description="PAS" evidence="18">
    <location>
        <begin position="22"/>
        <end position="92"/>
    </location>
</feature>
<evidence type="ECO:0000256" key="1">
    <source>
        <dbReference type="ARBA" id="ARBA00000085"/>
    </source>
</evidence>
<protein>
    <recommendedName>
        <fullName evidence="3">Blue-light-activated histidine kinase</fullName>
        <ecNumber evidence="2">2.7.13.3</ecNumber>
    </recommendedName>
</protein>
<evidence type="ECO:0000256" key="15">
    <source>
        <dbReference type="ARBA" id="ARBA00023026"/>
    </source>
</evidence>
<dbReference type="InterPro" id="IPR000700">
    <property type="entry name" value="PAS-assoc_C"/>
</dbReference>
<dbReference type="SMART" id="SM00091">
    <property type="entry name" value="PAS"/>
    <property type="match status" value="3"/>
</dbReference>
<dbReference type="InterPro" id="IPR036890">
    <property type="entry name" value="HATPase_C_sf"/>
</dbReference>
<evidence type="ECO:0000259" key="19">
    <source>
        <dbReference type="PROSITE" id="PS50113"/>
    </source>
</evidence>
<evidence type="ECO:0000256" key="3">
    <source>
        <dbReference type="ARBA" id="ARBA00021740"/>
    </source>
</evidence>
<evidence type="ECO:0000313" key="21">
    <source>
        <dbReference type="Proteomes" id="UP001596292"/>
    </source>
</evidence>
<evidence type="ECO:0000256" key="17">
    <source>
        <dbReference type="SAM" id="Coils"/>
    </source>
</evidence>
<dbReference type="Pfam" id="PF01590">
    <property type="entry name" value="GAF"/>
    <property type="match status" value="1"/>
</dbReference>
<dbReference type="EC" id="2.7.13.3" evidence="2"/>
<evidence type="ECO:0000256" key="8">
    <source>
        <dbReference type="ARBA" id="ARBA00022643"/>
    </source>
</evidence>
<keyword evidence="4" id="KW-0600">Photoreceptor protein</keyword>
<feature type="domain" description="PAS" evidence="18">
    <location>
        <begin position="454"/>
        <end position="529"/>
    </location>
</feature>
<reference evidence="21" key="1">
    <citation type="journal article" date="2019" name="Int. J. Syst. Evol. Microbiol.">
        <title>The Global Catalogue of Microorganisms (GCM) 10K type strain sequencing project: providing services to taxonomists for standard genome sequencing and annotation.</title>
        <authorList>
            <consortium name="The Broad Institute Genomics Platform"/>
            <consortium name="The Broad Institute Genome Sequencing Center for Infectious Disease"/>
            <person name="Wu L."/>
            <person name="Ma J."/>
        </authorList>
    </citation>
    <scope>NUCLEOTIDE SEQUENCE [LARGE SCALE GENOMIC DNA]</scope>
    <source>
        <strain evidence="21">CCUG 48316</strain>
    </source>
</reference>
<evidence type="ECO:0000256" key="7">
    <source>
        <dbReference type="ARBA" id="ARBA00022630"/>
    </source>
</evidence>
<keyword evidence="11" id="KW-0547">Nucleotide-binding</keyword>
<feature type="coiled-coil region" evidence="17">
    <location>
        <begin position="5"/>
        <end position="32"/>
    </location>
</feature>
<evidence type="ECO:0000256" key="6">
    <source>
        <dbReference type="ARBA" id="ARBA00022606"/>
    </source>
</evidence>
<evidence type="ECO:0000256" key="10">
    <source>
        <dbReference type="ARBA" id="ARBA00022737"/>
    </source>
</evidence>
<evidence type="ECO:0000313" key="20">
    <source>
        <dbReference type="EMBL" id="MFC6790017.1"/>
    </source>
</evidence>
<evidence type="ECO:0000256" key="9">
    <source>
        <dbReference type="ARBA" id="ARBA00022679"/>
    </source>
</evidence>